<dbReference type="Pfam" id="PF01522">
    <property type="entry name" value="Polysacc_deac_1"/>
    <property type="match status" value="1"/>
</dbReference>
<dbReference type="PANTHER" id="PTHR10587">
    <property type="entry name" value="GLYCOSYL TRANSFERASE-RELATED"/>
    <property type="match status" value="1"/>
</dbReference>
<gene>
    <name evidence="4" type="ORF">QOZ93_000230</name>
</gene>
<evidence type="ECO:0000313" key="5">
    <source>
        <dbReference type="Proteomes" id="UP001224418"/>
    </source>
</evidence>
<dbReference type="CDD" id="cd10944">
    <property type="entry name" value="CE4_SmPgdA_like"/>
    <property type="match status" value="1"/>
</dbReference>
<name>A0ABU0JN90_HATLI</name>
<comment type="caution">
    <text evidence="4">The sequence shown here is derived from an EMBL/GenBank/DDBJ whole genome shotgun (WGS) entry which is preliminary data.</text>
</comment>
<dbReference type="PANTHER" id="PTHR10587:SF125">
    <property type="entry name" value="POLYSACCHARIDE DEACETYLASE YHEN-RELATED"/>
    <property type="match status" value="1"/>
</dbReference>
<evidence type="ECO:0000259" key="3">
    <source>
        <dbReference type="PROSITE" id="PS51677"/>
    </source>
</evidence>
<organism evidence="4 5">
    <name type="scientific">Hathewaya limosa</name>
    <name type="common">Clostridium limosum</name>
    <dbReference type="NCBI Taxonomy" id="1536"/>
    <lineage>
        <taxon>Bacteria</taxon>
        <taxon>Bacillati</taxon>
        <taxon>Bacillota</taxon>
        <taxon>Clostridia</taxon>
        <taxon>Eubacteriales</taxon>
        <taxon>Clostridiaceae</taxon>
        <taxon>Hathewaya</taxon>
    </lineage>
</organism>
<feature type="region of interest" description="Disordered" evidence="1">
    <location>
        <begin position="80"/>
        <end position="116"/>
    </location>
</feature>
<dbReference type="Proteomes" id="UP001224418">
    <property type="component" value="Unassembled WGS sequence"/>
</dbReference>
<proteinExistence type="predicted"/>
<evidence type="ECO:0000313" key="4">
    <source>
        <dbReference type="EMBL" id="MDQ0478529.1"/>
    </source>
</evidence>
<feature type="region of interest" description="Disordered" evidence="1">
    <location>
        <begin position="1"/>
        <end position="20"/>
    </location>
</feature>
<dbReference type="InterPro" id="IPR050248">
    <property type="entry name" value="Polysacc_deacetylase_ArnD"/>
</dbReference>
<accession>A0ABU0JN90</accession>
<dbReference type="SUPFAM" id="SSF88713">
    <property type="entry name" value="Glycoside hydrolase/deacetylase"/>
    <property type="match status" value="1"/>
</dbReference>
<reference evidence="4 5" key="1">
    <citation type="submission" date="2023-07" db="EMBL/GenBank/DDBJ databases">
        <title>Genomic Encyclopedia of Type Strains, Phase IV (KMG-IV): sequencing the most valuable type-strain genomes for metagenomic binning, comparative biology and taxonomic classification.</title>
        <authorList>
            <person name="Goeker M."/>
        </authorList>
    </citation>
    <scope>NUCLEOTIDE SEQUENCE [LARGE SCALE GENOMIC DNA]</scope>
    <source>
        <strain evidence="4 5">DSM 1400</strain>
    </source>
</reference>
<feature type="compositionally biased region" description="Basic residues" evidence="1">
    <location>
        <begin position="7"/>
        <end position="20"/>
    </location>
</feature>
<keyword evidence="5" id="KW-1185">Reference proteome</keyword>
<dbReference type="PROSITE" id="PS51677">
    <property type="entry name" value="NODB"/>
    <property type="match status" value="1"/>
</dbReference>
<dbReference type="InterPro" id="IPR011330">
    <property type="entry name" value="Glyco_hydro/deAcase_b/a-brl"/>
</dbReference>
<evidence type="ECO:0000256" key="1">
    <source>
        <dbReference type="SAM" id="MobiDB-lite"/>
    </source>
</evidence>
<keyword evidence="2" id="KW-0472">Membrane</keyword>
<feature type="domain" description="NodB homology" evidence="3">
    <location>
        <begin position="125"/>
        <end position="311"/>
    </location>
</feature>
<dbReference type="InterPro" id="IPR002509">
    <property type="entry name" value="NODB_dom"/>
</dbReference>
<keyword evidence="2" id="KW-0812">Transmembrane</keyword>
<dbReference type="RefSeq" id="WP_307354790.1">
    <property type="nucleotide sequence ID" value="NZ_BAAACJ010000024.1"/>
</dbReference>
<keyword evidence="2" id="KW-1133">Transmembrane helix</keyword>
<dbReference type="Gene3D" id="3.20.20.370">
    <property type="entry name" value="Glycoside hydrolase/deacetylase"/>
    <property type="match status" value="1"/>
</dbReference>
<evidence type="ECO:0000256" key="2">
    <source>
        <dbReference type="SAM" id="Phobius"/>
    </source>
</evidence>
<protein>
    <submittedName>
        <fullName evidence="4">Peptidoglycan/xylan/chitin deacetylase (PgdA/CDA1 family)</fullName>
    </submittedName>
</protein>
<sequence>MKNQERVRKKRKSSTNEKMRKRNKIMDISIYSLIIIGMFLIGAFIGNKLFDVSAESYNVYAEGEKKNNVKIENKNLGTSSNVKVDKNNSVKDTEKKQEVIDKSDKKEDKNLKKSKNKKEDLRGKKICYLTFDDGPTKNITPQVLEILKEHDIKATFFVLGQMAEINPDLIHKEKEEGHLIANHGHSHDYNLIYRNPESLIKDFKKCEKVVESILKEKPCNIVRFPGGSFNKTIFQKKVNEVGYHFVDWNCLNGDAEGLNVPEEKLFNNVKKTIGGQEHIVVLMHDAATKQTTVRSLSRIIDYIKKQGYTFKTLDEALD</sequence>
<dbReference type="EMBL" id="JAUSWN010000001">
    <property type="protein sequence ID" value="MDQ0478529.1"/>
    <property type="molecule type" value="Genomic_DNA"/>
</dbReference>
<feature type="transmembrane region" description="Helical" evidence="2">
    <location>
        <begin position="28"/>
        <end position="46"/>
    </location>
</feature>
<feature type="compositionally biased region" description="Basic and acidic residues" evidence="1">
    <location>
        <begin position="83"/>
        <end position="116"/>
    </location>
</feature>